<keyword evidence="3" id="KW-1185">Reference proteome</keyword>
<dbReference type="OrthoDB" id="5647795at2"/>
<feature type="signal peptide" evidence="1">
    <location>
        <begin position="1"/>
        <end position="19"/>
    </location>
</feature>
<sequence length="154" mass="16839">MKKILLSSIGFLFAAQTLALSTPIVNSDENKSLLPSPLPVYILGDKGVINHPYPGAERALLPTDNSYTMAPGCYIACYSHNNQGIYSIADDIYVMGQIRVQGEYVARICQPEGYKGMDISKAEKFKSLCSVKFKECKNNTCWAGGDTGGWFGIQ</sequence>
<evidence type="ECO:0008006" key="4">
    <source>
        <dbReference type="Google" id="ProtNLM"/>
    </source>
</evidence>
<dbReference type="RefSeq" id="WP_058520375.1">
    <property type="nucleotide sequence ID" value="NZ_CAAAIP010000001.1"/>
</dbReference>
<accession>A0A0W0ZW07</accession>
<feature type="chain" id="PRO_5006919118" description="Secreted protein" evidence="1">
    <location>
        <begin position="20"/>
        <end position="154"/>
    </location>
</feature>
<dbReference type="AlphaFoldDB" id="A0A0W0ZW07"/>
<organism evidence="2 3">
    <name type="scientific">Legionella tucsonensis</name>
    <dbReference type="NCBI Taxonomy" id="40335"/>
    <lineage>
        <taxon>Bacteria</taxon>
        <taxon>Pseudomonadati</taxon>
        <taxon>Pseudomonadota</taxon>
        <taxon>Gammaproteobacteria</taxon>
        <taxon>Legionellales</taxon>
        <taxon>Legionellaceae</taxon>
        <taxon>Legionella</taxon>
    </lineage>
</organism>
<dbReference type="STRING" id="40335.Ltuc_1174"/>
<evidence type="ECO:0000313" key="2">
    <source>
        <dbReference type="EMBL" id="KTD73327.1"/>
    </source>
</evidence>
<proteinExistence type="predicted"/>
<evidence type="ECO:0000313" key="3">
    <source>
        <dbReference type="Proteomes" id="UP000054693"/>
    </source>
</evidence>
<name>A0A0W0ZW07_9GAMM</name>
<keyword evidence="1" id="KW-0732">Signal</keyword>
<dbReference type="PATRIC" id="fig|40335.7.peg.1239"/>
<gene>
    <name evidence="2" type="ORF">Ltuc_1174</name>
</gene>
<reference evidence="2 3" key="1">
    <citation type="submission" date="2015-11" db="EMBL/GenBank/DDBJ databases">
        <title>Genomic analysis of 38 Legionella species identifies large and diverse effector repertoires.</title>
        <authorList>
            <person name="Burstein D."/>
            <person name="Amaro F."/>
            <person name="Zusman T."/>
            <person name="Lifshitz Z."/>
            <person name="Cohen O."/>
            <person name="Gilbert J.A."/>
            <person name="Pupko T."/>
            <person name="Shuman H.A."/>
            <person name="Segal G."/>
        </authorList>
    </citation>
    <scope>NUCLEOTIDE SEQUENCE [LARGE SCALE GENOMIC DNA]</scope>
    <source>
        <strain evidence="2 3">ATCC 49180</strain>
    </source>
</reference>
<protein>
    <recommendedName>
        <fullName evidence="4">Secreted protein</fullName>
    </recommendedName>
</protein>
<dbReference type="EMBL" id="LNZA01000001">
    <property type="protein sequence ID" value="KTD73327.1"/>
    <property type="molecule type" value="Genomic_DNA"/>
</dbReference>
<evidence type="ECO:0000256" key="1">
    <source>
        <dbReference type="SAM" id="SignalP"/>
    </source>
</evidence>
<comment type="caution">
    <text evidence="2">The sequence shown here is derived from an EMBL/GenBank/DDBJ whole genome shotgun (WGS) entry which is preliminary data.</text>
</comment>
<dbReference type="Proteomes" id="UP000054693">
    <property type="component" value="Unassembled WGS sequence"/>
</dbReference>